<dbReference type="SUPFAM" id="SSF52218">
    <property type="entry name" value="Flavoproteins"/>
    <property type="match status" value="1"/>
</dbReference>
<proteinExistence type="inferred from homology"/>
<sequence length="192" mass="21649">MTQILIINGSPRLRGNSAYISKLLKQGFDEANFTSKILVLDKLSINPCKACDSCIRSGNLKCIQKDDMLPLYSDIQDSSCIIFVSPIYWFSVSAQTKLFMDRLYAFHTKEGFKLSEKIMAGVLVYGDEDVVQSGGINAVRSMQDTFSYCKARFKKIIFGTAMDPEDVKQNYQFIDRVGKFNEELIAEIKSSS</sequence>
<gene>
    <name evidence="5" type="ORF">NEF87_001009</name>
</gene>
<name>A0ABY6HMI3_9ARCH</name>
<dbReference type="Proteomes" id="UP001208689">
    <property type="component" value="Chromosome"/>
</dbReference>
<evidence type="ECO:0000256" key="3">
    <source>
        <dbReference type="ARBA" id="ARBA00038292"/>
    </source>
</evidence>
<protein>
    <recommendedName>
        <fullName evidence="4">NADPH-dependent FMN reductase-like domain-containing protein</fullName>
    </recommendedName>
</protein>
<reference evidence="5" key="1">
    <citation type="submission" date="2022-09" db="EMBL/GenBank/DDBJ databases">
        <title>Actin cytoskeleton and complex cell architecture in an #Asgard archaeon.</title>
        <authorList>
            <person name="Ponce Toledo R.I."/>
            <person name="Schleper C."/>
            <person name="Rodrigues Oliveira T."/>
            <person name="Wollweber F."/>
            <person name="Xu J."/>
            <person name="Rittmann S."/>
            <person name="Klingl A."/>
            <person name="Pilhofer M."/>
        </authorList>
    </citation>
    <scope>NUCLEOTIDE SEQUENCE</scope>
    <source>
        <strain evidence="5">B-35</strain>
    </source>
</reference>
<keyword evidence="1" id="KW-0285">Flavoprotein</keyword>
<evidence type="ECO:0000313" key="5">
    <source>
        <dbReference type="EMBL" id="UYP44724.1"/>
    </source>
</evidence>
<keyword evidence="6" id="KW-1185">Reference proteome</keyword>
<accession>A0ABY6HMI3</accession>
<dbReference type="PANTHER" id="PTHR43278:SF2">
    <property type="entry name" value="IRON-SULFUR FLAVOPROTEIN"/>
    <property type="match status" value="1"/>
</dbReference>
<organism evidence="5 6">
    <name type="scientific">Candidatus Lokiarchaeum ossiferum</name>
    <dbReference type="NCBI Taxonomy" id="2951803"/>
    <lineage>
        <taxon>Archaea</taxon>
        <taxon>Promethearchaeati</taxon>
        <taxon>Promethearchaeota</taxon>
        <taxon>Promethearchaeia</taxon>
        <taxon>Promethearchaeales</taxon>
        <taxon>Promethearchaeaceae</taxon>
        <taxon>Candidatus Lokiarchaeum</taxon>
    </lineage>
</organism>
<keyword evidence="2" id="KW-0288">FMN</keyword>
<evidence type="ECO:0000256" key="1">
    <source>
        <dbReference type="ARBA" id="ARBA00022630"/>
    </source>
</evidence>
<evidence type="ECO:0000313" key="6">
    <source>
        <dbReference type="Proteomes" id="UP001208689"/>
    </source>
</evidence>
<comment type="similarity">
    <text evidence="3">Belongs to the SsuE family. Isf subfamily.</text>
</comment>
<dbReference type="InterPro" id="IPR051796">
    <property type="entry name" value="ISF_SsuE-like"/>
</dbReference>
<dbReference type="InterPro" id="IPR029039">
    <property type="entry name" value="Flavoprotein-like_sf"/>
</dbReference>
<dbReference type="Pfam" id="PF03358">
    <property type="entry name" value="FMN_red"/>
    <property type="match status" value="1"/>
</dbReference>
<dbReference type="PANTHER" id="PTHR43278">
    <property type="entry name" value="NAD(P)H-DEPENDENT FMN-CONTAINING OXIDOREDUCTASE YWQN-RELATED"/>
    <property type="match status" value="1"/>
</dbReference>
<feature type="domain" description="NADPH-dependent FMN reductase-like" evidence="4">
    <location>
        <begin position="3"/>
        <end position="151"/>
    </location>
</feature>
<evidence type="ECO:0000256" key="2">
    <source>
        <dbReference type="ARBA" id="ARBA00022643"/>
    </source>
</evidence>
<evidence type="ECO:0000259" key="4">
    <source>
        <dbReference type="Pfam" id="PF03358"/>
    </source>
</evidence>
<dbReference type="InterPro" id="IPR005025">
    <property type="entry name" value="FMN_Rdtase-like_dom"/>
</dbReference>
<dbReference type="EMBL" id="CP104013">
    <property type="protein sequence ID" value="UYP44724.1"/>
    <property type="molecule type" value="Genomic_DNA"/>
</dbReference>
<dbReference type="Gene3D" id="3.40.50.360">
    <property type="match status" value="1"/>
</dbReference>